<proteinExistence type="inferred from homology"/>
<dbReference type="Pfam" id="PF00672">
    <property type="entry name" value="HAMP"/>
    <property type="match status" value="1"/>
</dbReference>
<accession>A0A084Y2K4</accession>
<dbReference type="RefSeq" id="WP_273703121.1">
    <property type="nucleotide sequence ID" value="NZ_JDSS02000018.1"/>
</dbReference>
<evidence type="ECO:0000313" key="6">
    <source>
        <dbReference type="Proteomes" id="UP000019812"/>
    </source>
</evidence>
<dbReference type="InterPro" id="IPR047347">
    <property type="entry name" value="YvaQ-like_sensor"/>
</dbReference>
<feature type="transmembrane region" description="Helical" evidence="3">
    <location>
        <begin position="193"/>
        <end position="212"/>
    </location>
</feature>
<keyword evidence="3" id="KW-0472">Membrane</keyword>
<dbReference type="PANTHER" id="PTHR43531">
    <property type="entry name" value="PROTEIN ICFG"/>
    <property type="match status" value="1"/>
</dbReference>
<dbReference type="Gene3D" id="6.10.340.10">
    <property type="match status" value="1"/>
</dbReference>
<dbReference type="GO" id="GO:0006935">
    <property type="term" value="P:chemotaxis"/>
    <property type="evidence" value="ECO:0007669"/>
    <property type="project" value="UniProtKB-KW"/>
</dbReference>
<keyword evidence="3" id="KW-1133">Transmembrane helix</keyword>
<gene>
    <name evidence="5" type="ORF">CAPSK01_001137</name>
</gene>
<dbReference type="InterPro" id="IPR051310">
    <property type="entry name" value="MCP_chemotaxis"/>
</dbReference>
<dbReference type="EMBL" id="JDSS02000018">
    <property type="protein sequence ID" value="KFB68948.1"/>
    <property type="molecule type" value="Genomic_DNA"/>
</dbReference>
<dbReference type="GO" id="GO:0004888">
    <property type="term" value="F:transmembrane signaling receptor activity"/>
    <property type="evidence" value="ECO:0007669"/>
    <property type="project" value="TreeGrafter"/>
</dbReference>
<evidence type="ECO:0000256" key="3">
    <source>
        <dbReference type="SAM" id="Phobius"/>
    </source>
</evidence>
<dbReference type="SUPFAM" id="SSF158472">
    <property type="entry name" value="HAMP domain-like"/>
    <property type="match status" value="1"/>
</dbReference>
<dbReference type="CDD" id="cd06225">
    <property type="entry name" value="HAMP"/>
    <property type="match status" value="1"/>
</dbReference>
<dbReference type="Pfam" id="PF12729">
    <property type="entry name" value="4HB_MCP_1"/>
    <property type="match status" value="1"/>
</dbReference>
<evidence type="ECO:0000256" key="1">
    <source>
        <dbReference type="ARBA" id="ARBA00022500"/>
    </source>
</evidence>
<dbReference type="InterPro" id="IPR024478">
    <property type="entry name" value="HlyB_4HB_MCP"/>
</dbReference>
<dbReference type="GO" id="GO:0005886">
    <property type="term" value="C:plasma membrane"/>
    <property type="evidence" value="ECO:0007669"/>
    <property type="project" value="TreeGrafter"/>
</dbReference>
<evidence type="ECO:0000313" key="5">
    <source>
        <dbReference type="EMBL" id="KFB68948.1"/>
    </source>
</evidence>
<evidence type="ECO:0000256" key="2">
    <source>
        <dbReference type="ARBA" id="ARBA00029447"/>
    </source>
</evidence>
<feature type="domain" description="HAMP" evidence="4">
    <location>
        <begin position="214"/>
        <end position="266"/>
    </location>
</feature>
<dbReference type="CDD" id="cd19411">
    <property type="entry name" value="MCP2201-like_sensor"/>
    <property type="match status" value="1"/>
</dbReference>
<sequence>MLKNYAISLRLALGFGLLTALVALMALTGVFQMSRINAHFHEITHSTTPQKEMALRLRIILDGRAIAARDVVLATEKADRTAAIERLGKLRDEFVRVHDKLDASLKSTDAQPQEFELLGRVMEANAKAKAVVDDLINLVNSGAETEARTAALAVRGAFDKVREALDAFSGWQDRQSETSMKDAADAYATAKTLLFALLALSLAIAVGGAVLITRSITRPVGQVLQAVETIAAGDLTVNLNPQGKDEIVRLEAGVKTMSEALRAAIGQVRGSADAVASTSGQLSGAA</sequence>
<dbReference type="Proteomes" id="UP000019812">
    <property type="component" value="Unassembled WGS sequence"/>
</dbReference>
<dbReference type="GO" id="GO:0007165">
    <property type="term" value="P:signal transduction"/>
    <property type="evidence" value="ECO:0007669"/>
    <property type="project" value="InterPro"/>
</dbReference>
<evidence type="ECO:0000259" key="4">
    <source>
        <dbReference type="PROSITE" id="PS50885"/>
    </source>
</evidence>
<reference evidence="5 6" key="1">
    <citation type="submission" date="2014-07" db="EMBL/GenBank/DDBJ databases">
        <title>Expanding our view of genomic diversity in Candidatus Accumulibacter clades.</title>
        <authorList>
            <person name="Skennerton C.T."/>
            <person name="Barr J.J."/>
            <person name="Slater F.R."/>
            <person name="Bond P.L."/>
            <person name="Tyson G.W."/>
        </authorList>
    </citation>
    <scope>NUCLEOTIDE SEQUENCE [LARGE SCALE GENOMIC DNA]</scope>
    <source>
        <strain evidence="6">SK-01</strain>
    </source>
</reference>
<organism evidence="5 6">
    <name type="scientific">Candidatus Accumulibacter vicinus</name>
    <dbReference type="NCBI Taxonomy" id="2954382"/>
    <lineage>
        <taxon>Bacteria</taxon>
        <taxon>Pseudomonadati</taxon>
        <taxon>Pseudomonadota</taxon>
        <taxon>Betaproteobacteria</taxon>
        <taxon>Candidatus Accumulibacter</taxon>
    </lineage>
</organism>
<comment type="caution">
    <text evidence="5">The sequence shown here is derived from an EMBL/GenBank/DDBJ whole genome shotgun (WGS) entry which is preliminary data.</text>
</comment>
<dbReference type="PANTHER" id="PTHR43531:SF11">
    <property type="entry name" value="METHYL-ACCEPTING CHEMOTAXIS PROTEIN 3"/>
    <property type="match status" value="1"/>
</dbReference>
<keyword evidence="1" id="KW-0145">Chemotaxis</keyword>
<dbReference type="STRING" id="1457154.CAPSK01_001137"/>
<protein>
    <recommendedName>
        <fullName evidence="4">HAMP domain-containing protein</fullName>
    </recommendedName>
</protein>
<dbReference type="SMART" id="SM00304">
    <property type="entry name" value="HAMP"/>
    <property type="match status" value="1"/>
</dbReference>
<keyword evidence="3" id="KW-0812">Transmembrane</keyword>
<comment type="similarity">
    <text evidence="2">Belongs to the methyl-accepting chemotaxis (MCP) protein family.</text>
</comment>
<dbReference type="InterPro" id="IPR003660">
    <property type="entry name" value="HAMP_dom"/>
</dbReference>
<dbReference type="AlphaFoldDB" id="A0A084Y2K4"/>
<dbReference type="PROSITE" id="PS50885">
    <property type="entry name" value="HAMP"/>
    <property type="match status" value="1"/>
</dbReference>
<name>A0A084Y2K4_9PROT</name>